<dbReference type="Proteomes" id="UP000677228">
    <property type="component" value="Unassembled WGS sequence"/>
</dbReference>
<sequence length="102" mass="11131">MKKGELTLNQDGQPLANAKAINQGDLMVKSSNIPANSERTAFNESQKDAAREKADIILGTNRGFNHEDRAGKVLNKGSYGCYRDMGWQVDHSRSLAEGGHIS</sequence>
<dbReference type="EMBL" id="CAJOBC010087602">
    <property type="protein sequence ID" value="CAF4358712.1"/>
    <property type="molecule type" value="Genomic_DNA"/>
</dbReference>
<keyword evidence="5" id="KW-1185">Reference proteome</keyword>
<dbReference type="Proteomes" id="UP000682733">
    <property type="component" value="Unassembled WGS sequence"/>
</dbReference>
<proteinExistence type="predicted"/>
<evidence type="ECO:0000313" key="1">
    <source>
        <dbReference type="EMBL" id="CAF1496232.1"/>
    </source>
</evidence>
<dbReference type="EMBL" id="CAJOBA010068111">
    <property type="protein sequence ID" value="CAF4375656.1"/>
    <property type="molecule type" value="Genomic_DNA"/>
</dbReference>
<dbReference type="EMBL" id="CAJNOQ010022092">
    <property type="protein sequence ID" value="CAF1496232.1"/>
    <property type="molecule type" value="Genomic_DNA"/>
</dbReference>
<protein>
    <submittedName>
        <fullName evidence="1">Uncharacterized protein</fullName>
    </submittedName>
</protein>
<dbReference type="Proteomes" id="UP000663829">
    <property type="component" value="Unassembled WGS sequence"/>
</dbReference>
<evidence type="ECO:0000313" key="2">
    <source>
        <dbReference type="EMBL" id="CAF1577701.1"/>
    </source>
</evidence>
<organism evidence="1 5">
    <name type="scientific">Didymodactylos carnosus</name>
    <dbReference type="NCBI Taxonomy" id="1234261"/>
    <lineage>
        <taxon>Eukaryota</taxon>
        <taxon>Metazoa</taxon>
        <taxon>Spiralia</taxon>
        <taxon>Gnathifera</taxon>
        <taxon>Rotifera</taxon>
        <taxon>Eurotatoria</taxon>
        <taxon>Bdelloidea</taxon>
        <taxon>Philodinida</taxon>
        <taxon>Philodinidae</taxon>
        <taxon>Didymodactylos</taxon>
    </lineage>
</organism>
<reference evidence="1" key="1">
    <citation type="submission" date="2021-02" db="EMBL/GenBank/DDBJ databases">
        <authorList>
            <person name="Nowell W R."/>
        </authorList>
    </citation>
    <scope>NUCLEOTIDE SEQUENCE</scope>
</reference>
<evidence type="ECO:0000313" key="3">
    <source>
        <dbReference type="EMBL" id="CAF4358712.1"/>
    </source>
</evidence>
<evidence type="ECO:0000313" key="4">
    <source>
        <dbReference type="EMBL" id="CAF4375656.1"/>
    </source>
</evidence>
<dbReference type="AlphaFoldDB" id="A0A815SXT6"/>
<evidence type="ECO:0000313" key="5">
    <source>
        <dbReference type="Proteomes" id="UP000663829"/>
    </source>
</evidence>
<dbReference type="Proteomes" id="UP000681722">
    <property type="component" value="Unassembled WGS sequence"/>
</dbReference>
<comment type="caution">
    <text evidence="1">The sequence shown here is derived from an EMBL/GenBank/DDBJ whole genome shotgun (WGS) entry which is preliminary data.</text>
</comment>
<name>A0A815SXT6_9BILA</name>
<gene>
    <name evidence="1" type="ORF">GPM918_LOCUS36478</name>
    <name evidence="2" type="ORF">OVA965_LOCUS40784</name>
    <name evidence="3" type="ORF">SRO942_LOCUS37219</name>
    <name evidence="4" type="ORF">TMI583_LOCUS42280</name>
</gene>
<dbReference type="EMBL" id="CAJNOK010045144">
    <property type="protein sequence ID" value="CAF1577701.1"/>
    <property type="molecule type" value="Genomic_DNA"/>
</dbReference>
<accession>A0A815SXT6</accession>